<protein>
    <recommendedName>
        <fullName evidence="1">Transposase-associated domain-containing protein</fullName>
    </recommendedName>
</protein>
<keyword evidence="3" id="KW-1185">Reference proteome</keyword>
<sequence>MVIDKTWTTLNRCDPAFWIGLQAFLAMASQHVDCDGRIKCPCVECLNLRLQTLDVVRAHVHRWGFQQSYQQWIYHGEVEVGVANEEVDDNDIDEMIDVIDDFLPLTNDEEVAGIDGSRMGRYYDELFEEIEAELYPGCNWISSLNFLAKLMHLKLKGKIPNNIFDELLKLLKFALPNENKIPVTHYEAKRKLSRLGLGYQSIHVCEHHCCLFYNEHASKDSCPVCGSSRWTNDEKKEGNAFDGTAWKDFDVKHPEFAKDPRNVRLGLGADGFNPFGNMSQSYSMWPVVIIVLLVCTVQQ</sequence>
<evidence type="ECO:0000313" key="3">
    <source>
        <dbReference type="Proteomes" id="UP000596661"/>
    </source>
</evidence>
<evidence type="ECO:0000259" key="1">
    <source>
        <dbReference type="Pfam" id="PF13963"/>
    </source>
</evidence>
<dbReference type="Pfam" id="PF02992">
    <property type="entry name" value="Transposase_21"/>
    <property type="match status" value="1"/>
</dbReference>
<dbReference type="EMBL" id="UZAU01000490">
    <property type="status" value="NOT_ANNOTATED_CDS"/>
    <property type="molecule type" value="Genomic_DNA"/>
</dbReference>
<organism evidence="2 3">
    <name type="scientific">Cannabis sativa</name>
    <name type="common">Hemp</name>
    <name type="synonym">Marijuana</name>
    <dbReference type="NCBI Taxonomy" id="3483"/>
    <lineage>
        <taxon>Eukaryota</taxon>
        <taxon>Viridiplantae</taxon>
        <taxon>Streptophyta</taxon>
        <taxon>Embryophyta</taxon>
        <taxon>Tracheophyta</taxon>
        <taxon>Spermatophyta</taxon>
        <taxon>Magnoliopsida</taxon>
        <taxon>eudicotyledons</taxon>
        <taxon>Gunneridae</taxon>
        <taxon>Pentapetalae</taxon>
        <taxon>rosids</taxon>
        <taxon>fabids</taxon>
        <taxon>Rosales</taxon>
        <taxon>Cannabaceae</taxon>
        <taxon>Cannabis</taxon>
    </lineage>
</organism>
<dbReference type="PANTHER" id="PTHR10775">
    <property type="entry name" value="OS08G0208400 PROTEIN"/>
    <property type="match status" value="1"/>
</dbReference>
<feature type="domain" description="Transposase-associated" evidence="1">
    <location>
        <begin position="5"/>
        <end position="77"/>
    </location>
</feature>
<proteinExistence type="predicted"/>
<reference evidence="2" key="2">
    <citation type="submission" date="2021-03" db="UniProtKB">
        <authorList>
            <consortium name="EnsemblPlants"/>
        </authorList>
    </citation>
    <scope>IDENTIFICATION</scope>
</reference>
<evidence type="ECO:0000313" key="2">
    <source>
        <dbReference type="EnsemblPlants" id="cds.evm.model.05.1079"/>
    </source>
</evidence>
<dbReference type="EnsemblPlants" id="evm.model.05.1079">
    <property type="protein sequence ID" value="cds.evm.model.05.1079"/>
    <property type="gene ID" value="evm.TU.05.1079"/>
</dbReference>
<accession>A0A803PJW4</accession>
<reference evidence="2" key="1">
    <citation type="submission" date="2018-11" db="EMBL/GenBank/DDBJ databases">
        <authorList>
            <person name="Grassa J C."/>
        </authorList>
    </citation>
    <scope>NUCLEOTIDE SEQUENCE [LARGE SCALE GENOMIC DNA]</scope>
</reference>
<dbReference type="PANTHER" id="PTHR10775:SF185">
    <property type="entry name" value="OS08G0208400 PROTEIN"/>
    <property type="match status" value="1"/>
</dbReference>
<dbReference type="OMA" id="YWEEHEN"/>
<dbReference type="InterPro" id="IPR029480">
    <property type="entry name" value="Transpos_assoc"/>
</dbReference>
<dbReference type="InterPro" id="IPR004242">
    <property type="entry name" value="Transposase_21"/>
</dbReference>
<dbReference type="Proteomes" id="UP000596661">
    <property type="component" value="Chromosome 5"/>
</dbReference>
<name>A0A803PJW4_CANSA</name>
<dbReference type="AlphaFoldDB" id="A0A803PJW4"/>
<dbReference type="Pfam" id="PF13963">
    <property type="entry name" value="Transpos_assoc"/>
    <property type="match status" value="1"/>
</dbReference>
<dbReference type="Gramene" id="evm.model.05.1079">
    <property type="protein sequence ID" value="cds.evm.model.05.1079"/>
    <property type="gene ID" value="evm.TU.05.1079"/>
</dbReference>